<dbReference type="PROSITE" id="PS51071">
    <property type="entry name" value="HTH_RPIR"/>
    <property type="match status" value="1"/>
</dbReference>
<evidence type="ECO:0000256" key="3">
    <source>
        <dbReference type="ARBA" id="ARBA00023163"/>
    </source>
</evidence>
<dbReference type="GO" id="GO:0003677">
    <property type="term" value="F:DNA binding"/>
    <property type="evidence" value="ECO:0007669"/>
    <property type="project" value="UniProtKB-KW"/>
</dbReference>
<dbReference type="Gene3D" id="3.40.50.10490">
    <property type="entry name" value="Glucose-6-phosphate isomerase like protein, domain 1"/>
    <property type="match status" value="1"/>
</dbReference>
<evidence type="ECO:0000256" key="1">
    <source>
        <dbReference type="ARBA" id="ARBA00023015"/>
    </source>
</evidence>
<dbReference type="PROSITE" id="PS51464">
    <property type="entry name" value="SIS"/>
    <property type="match status" value="1"/>
</dbReference>
<dbReference type="AlphaFoldDB" id="U4TY17"/>
<dbReference type="SUPFAM" id="SSF53697">
    <property type="entry name" value="SIS domain"/>
    <property type="match status" value="1"/>
</dbReference>
<name>U4TY17_9LACO</name>
<dbReference type="GO" id="GO:0097367">
    <property type="term" value="F:carbohydrate derivative binding"/>
    <property type="evidence" value="ECO:0007669"/>
    <property type="project" value="InterPro"/>
</dbReference>
<sequence length="299" mass="32294">MTDCKEKKGCGIMATNVLLAIRERMADLSVAERHVAAYVLAHPDQVLTMSTKALAVAAGASPATVVRFSRRLGATGFADLKLQLSAEHLTDPALLEEITPDEDLEMMKDKLTLRVRQTLQDTNRSLTANALESAVKALQAAQSISVYGVGASLLAATDFVEKFSRLGRLPFLARDPDEAIAHVANQHTPGVVLLISNSGENPHLLALAQAVPEDLTTIVLTKAPASALAQKADIVLQTTPTSITGQMRTAATTSLLAQLYAIDLLYYRFFQSSYSVNVHRIQASYTALQRTRPKKKGRS</sequence>
<evidence type="ECO:0008006" key="8">
    <source>
        <dbReference type="Google" id="ProtNLM"/>
    </source>
</evidence>
<keyword evidence="2" id="KW-0238">DNA-binding</keyword>
<dbReference type="PANTHER" id="PTHR30514">
    <property type="entry name" value="GLUCOKINASE"/>
    <property type="match status" value="1"/>
</dbReference>
<evidence type="ECO:0000259" key="4">
    <source>
        <dbReference type="PROSITE" id="PS51071"/>
    </source>
</evidence>
<dbReference type="Proteomes" id="UP000030647">
    <property type="component" value="Unassembled WGS sequence"/>
</dbReference>
<keyword evidence="3" id="KW-0804">Transcription</keyword>
<keyword evidence="7" id="KW-1185">Reference proteome</keyword>
<accession>U4TY17</accession>
<feature type="domain" description="HTH rpiR-type" evidence="4">
    <location>
        <begin position="15"/>
        <end position="91"/>
    </location>
</feature>
<dbReference type="Pfam" id="PF01418">
    <property type="entry name" value="HTH_6"/>
    <property type="match status" value="1"/>
</dbReference>
<evidence type="ECO:0000256" key="2">
    <source>
        <dbReference type="ARBA" id="ARBA00023125"/>
    </source>
</evidence>
<gene>
    <name evidence="6" type="ORF">L248_0382</name>
</gene>
<dbReference type="PANTHER" id="PTHR30514:SF1">
    <property type="entry name" value="HTH-TYPE TRANSCRIPTIONAL REGULATOR HEXR-RELATED"/>
    <property type="match status" value="1"/>
</dbReference>
<dbReference type="GO" id="GO:0003700">
    <property type="term" value="F:DNA-binding transcription factor activity"/>
    <property type="evidence" value="ECO:0007669"/>
    <property type="project" value="InterPro"/>
</dbReference>
<dbReference type="Pfam" id="PF01380">
    <property type="entry name" value="SIS"/>
    <property type="match status" value="1"/>
</dbReference>
<dbReference type="InterPro" id="IPR035472">
    <property type="entry name" value="RpiR-like_SIS"/>
</dbReference>
<dbReference type="GO" id="GO:1901135">
    <property type="term" value="P:carbohydrate derivative metabolic process"/>
    <property type="evidence" value="ECO:0007669"/>
    <property type="project" value="InterPro"/>
</dbReference>
<feature type="domain" description="SIS" evidence="5">
    <location>
        <begin position="134"/>
        <end position="275"/>
    </location>
</feature>
<dbReference type="CDD" id="cd05013">
    <property type="entry name" value="SIS_RpiR"/>
    <property type="match status" value="1"/>
</dbReference>
<dbReference type="InterPro" id="IPR047640">
    <property type="entry name" value="RpiR-like"/>
</dbReference>
<proteinExistence type="predicted"/>
<dbReference type="InterPro" id="IPR046348">
    <property type="entry name" value="SIS_dom_sf"/>
</dbReference>
<dbReference type="HOGENOM" id="CLU_055769_0_4_9"/>
<dbReference type="eggNOG" id="COG1737">
    <property type="taxonomic scope" value="Bacteria"/>
</dbReference>
<dbReference type="InterPro" id="IPR000281">
    <property type="entry name" value="HTH_RpiR"/>
</dbReference>
<dbReference type="InterPro" id="IPR001347">
    <property type="entry name" value="SIS_dom"/>
</dbReference>
<reference evidence="7" key="1">
    <citation type="journal article" date="2013" name="Genome Announc.">
        <title>Whole-Genome Sequencing of Lactobacillus shenzhenensis Strain LY-73T.</title>
        <authorList>
            <person name="Lin Z."/>
            <person name="Liu Z."/>
            <person name="Yang R."/>
            <person name="Zou Y."/>
            <person name="Wan D."/>
            <person name="Chen J."/>
            <person name="Guo M."/>
            <person name="Zhao J."/>
            <person name="Fang C."/>
            <person name="Yang R."/>
            <person name="Liu F."/>
        </authorList>
    </citation>
    <scope>NUCLEOTIDE SEQUENCE [LARGE SCALE GENOMIC DNA]</scope>
    <source>
        <strain evidence="7">LY-73</strain>
    </source>
</reference>
<organism evidence="6 7">
    <name type="scientific">Schleiferilactobacillus shenzhenensis LY-73</name>
    <dbReference type="NCBI Taxonomy" id="1231336"/>
    <lineage>
        <taxon>Bacteria</taxon>
        <taxon>Bacillati</taxon>
        <taxon>Bacillota</taxon>
        <taxon>Bacilli</taxon>
        <taxon>Lactobacillales</taxon>
        <taxon>Lactobacillaceae</taxon>
        <taxon>Schleiferilactobacillus</taxon>
    </lineage>
</organism>
<dbReference type="EMBL" id="KI271582">
    <property type="protein sequence ID" value="ERL66703.1"/>
    <property type="molecule type" value="Genomic_DNA"/>
</dbReference>
<protein>
    <recommendedName>
        <fullName evidence="8">YbbH</fullName>
    </recommendedName>
</protein>
<evidence type="ECO:0000259" key="5">
    <source>
        <dbReference type="PROSITE" id="PS51464"/>
    </source>
</evidence>
<dbReference type="InterPro" id="IPR009057">
    <property type="entry name" value="Homeodomain-like_sf"/>
</dbReference>
<dbReference type="Gene3D" id="1.10.10.10">
    <property type="entry name" value="Winged helix-like DNA-binding domain superfamily/Winged helix DNA-binding domain"/>
    <property type="match status" value="1"/>
</dbReference>
<dbReference type="InterPro" id="IPR036388">
    <property type="entry name" value="WH-like_DNA-bd_sf"/>
</dbReference>
<evidence type="ECO:0000313" key="6">
    <source>
        <dbReference type="EMBL" id="ERL66703.1"/>
    </source>
</evidence>
<dbReference type="STRING" id="1231336.L248_0382"/>
<evidence type="ECO:0000313" key="7">
    <source>
        <dbReference type="Proteomes" id="UP000030647"/>
    </source>
</evidence>
<keyword evidence="1" id="KW-0805">Transcription regulation</keyword>
<dbReference type="SUPFAM" id="SSF46689">
    <property type="entry name" value="Homeodomain-like"/>
    <property type="match status" value="1"/>
</dbReference>